<reference evidence="2" key="2">
    <citation type="submission" date="2012-05" db="EMBL/GenBank/DDBJ databases">
        <title>The Genome Annotation of Fusarium oxysporum II5.</title>
        <authorList>
            <consortium name="The Broad Institute Genomics Platform"/>
            <person name="Ma L.-J."/>
            <person name="Corby-Kistler H."/>
            <person name="Broz K."/>
            <person name="Gale L.R."/>
            <person name="Jonkers W."/>
            <person name="O'Donnell K."/>
            <person name="Ploetz R."/>
            <person name="Steinberg C."/>
            <person name="Schwartz D.C."/>
            <person name="VanEtten H."/>
            <person name="Zhou S."/>
            <person name="Young S.K."/>
            <person name="Zeng Q."/>
            <person name="Gargeya S."/>
            <person name="Fitzgerald M."/>
            <person name="Abouelleil A."/>
            <person name="Alvarado L."/>
            <person name="Chapman S.B."/>
            <person name="Gainer-Dewar J."/>
            <person name="Goldberg J."/>
            <person name="Griggs A."/>
            <person name="Gujja S."/>
            <person name="Hansen M."/>
            <person name="Howarth C."/>
            <person name="Imamovic A."/>
            <person name="Ireland A."/>
            <person name="Larimer J."/>
            <person name="McCowan C."/>
            <person name="Murphy C."/>
            <person name="Pearson M."/>
            <person name="Poon T.W."/>
            <person name="Priest M."/>
            <person name="Roberts A."/>
            <person name="Saif S."/>
            <person name="Shea T."/>
            <person name="Sykes S."/>
            <person name="Wortman J."/>
            <person name="Nusbaum C."/>
            <person name="Birren B."/>
        </authorList>
    </citation>
    <scope>NUCLEOTIDE SEQUENCE</scope>
    <source>
        <strain evidence="2">54006</strain>
    </source>
</reference>
<dbReference type="Proteomes" id="UP000030685">
    <property type="component" value="Unassembled WGS sequence"/>
</dbReference>
<keyword evidence="1" id="KW-0472">Membrane</keyword>
<sequence>MVTLLAVNLENIALRAWKPAWPGTSRCILSLPVRQTQTWLVSVHSSRDCSKTSRVGSSQYLPSTLLNKVGLCVSLTFLSLTCFLVFLIDGISLSAVATISKSLT</sequence>
<feature type="transmembrane region" description="Helical" evidence="1">
    <location>
        <begin position="75"/>
        <end position="99"/>
    </location>
</feature>
<dbReference type="GeneID" id="42026431"/>
<dbReference type="RefSeq" id="XP_031073779.1">
    <property type="nucleotide sequence ID" value="XM_031198012.1"/>
</dbReference>
<protein>
    <submittedName>
        <fullName evidence="2">Uncharacterized protein</fullName>
    </submittedName>
</protein>
<name>X0KDK8_FUSO5</name>
<evidence type="ECO:0000256" key="1">
    <source>
        <dbReference type="SAM" id="Phobius"/>
    </source>
</evidence>
<keyword evidence="1" id="KW-1133">Transmembrane helix</keyword>
<proteinExistence type="predicted"/>
<keyword evidence="1" id="KW-0812">Transmembrane</keyword>
<reference evidence="2" key="1">
    <citation type="submission" date="2011-11" db="EMBL/GenBank/DDBJ databases">
        <title>The Genome Sequence of Fusarium oxysporum II5.</title>
        <authorList>
            <consortium name="The Broad Institute Genome Sequencing Platform"/>
            <person name="Ma L.-J."/>
            <person name="Gale L.R."/>
            <person name="Schwartz D.C."/>
            <person name="Zhou S."/>
            <person name="Corby-Kistler H."/>
            <person name="Young S.K."/>
            <person name="Zeng Q."/>
            <person name="Gargeya S."/>
            <person name="Fitzgerald M."/>
            <person name="Haas B."/>
            <person name="Abouelleil A."/>
            <person name="Alvarado L."/>
            <person name="Arachchi H.M."/>
            <person name="Berlin A."/>
            <person name="Brown A."/>
            <person name="Chapman S.B."/>
            <person name="Chen Z."/>
            <person name="Dunbar C."/>
            <person name="Freedman E."/>
            <person name="Gearin G."/>
            <person name="Goldberg J."/>
            <person name="Griggs A."/>
            <person name="Gujja S."/>
            <person name="Heiman D."/>
            <person name="Howarth C."/>
            <person name="Larson L."/>
            <person name="Lui A."/>
            <person name="MacDonald P.J.P."/>
            <person name="Montmayeur A."/>
            <person name="Murphy C."/>
            <person name="Neiman D."/>
            <person name="Pearson M."/>
            <person name="Priest M."/>
            <person name="Roberts A."/>
            <person name="Saif S."/>
            <person name="Shea T."/>
            <person name="Shenoy N."/>
            <person name="Sisk P."/>
            <person name="Stolte C."/>
            <person name="Sykes S."/>
            <person name="Wortman J."/>
            <person name="Nusbaum C."/>
            <person name="Birren B."/>
        </authorList>
    </citation>
    <scope>NUCLEOTIDE SEQUENCE [LARGE SCALE GENOMIC DNA]</scope>
    <source>
        <strain evidence="2">54006</strain>
    </source>
</reference>
<dbReference type="HOGENOM" id="CLU_2250272_0_0_1"/>
<evidence type="ECO:0000313" key="2">
    <source>
        <dbReference type="EMBL" id="EXM11689.1"/>
    </source>
</evidence>
<organism evidence="2">
    <name type="scientific">Fusarium odoratissimum (strain NRRL 54006)</name>
    <dbReference type="NCBI Taxonomy" id="1089451"/>
    <lineage>
        <taxon>Eukaryota</taxon>
        <taxon>Fungi</taxon>
        <taxon>Dikarya</taxon>
        <taxon>Ascomycota</taxon>
        <taxon>Pezizomycotina</taxon>
        <taxon>Sordariomycetes</taxon>
        <taxon>Hypocreomycetidae</taxon>
        <taxon>Hypocreales</taxon>
        <taxon>Nectriaceae</taxon>
        <taxon>Fusarium</taxon>
        <taxon>Fusarium oxysporum species complex</taxon>
        <taxon>Fusarium oxysporum f. sp. cubense (strain race 4)</taxon>
    </lineage>
</organism>
<dbReference type="VEuPathDB" id="FungiDB:FOIG_01256"/>
<gene>
    <name evidence="2" type="ORF">FOIG_01256</name>
</gene>
<dbReference type="EMBL" id="JH658272">
    <property type="protein sequence ID" value="EXM11690.1"/>
    <property type="molecule type" value="Genomic_DNA"/>
</dbReference>
<dbReference type="AlphaFoldDB" id="X0KDK8"/>
<dbReference type="EMBL" id="JH658272">
    <property type="protein sequence ID" value="EXM11689.1"/>
    <property type="molecule type" value="Genomic_DNA"/>
</dbReference>
<accession>X0KDK8</accession>
<dbReference type="RefSeq" id="XP_031073778.1">
    <property type="nucleotide sequence ID" value="XM_031198011.1"/>
</dbReference>